<dbReference type="KEGG" id="gfs:119642455"/>
<dbReference type="InterPro" id="IPR036322">
    <property type="entry name" value="WD40_repeat_dom_sf"/>
</dbReference>
<dbReference type="InterPro" id="IPR015943">
    <property type="entry name" value="WD40/YVTN_repeat-like_dom_sf"/>
</dbReference>
<dbReference type="PANTHER" id="PTHR46189">
    <property type="entry name" value="LD41958P"/>
    <property type="match status" value="1"/>
</dbReference>
<evidence type="ECO:0000313" key="5">
    <source>
        <dbReference type="Proteomes" id="UP000092443"/>
    </source>
</evidence>
<dbReference type="GeneID" id="119642455"/>
<evidence type="ECO:0000256" key="1">
    <source>
        <dbReference type="ARBA" id="ARBA00022574"/>
    </source>
</evidence>
<dbReference type="PROSITE" id="PS50294">
    <property type="entry name" value="WD_REPEATS_REGION"/>
    <property type="match status" value="1"/>
</dbReference>
<feature type="repeat" description="WD" evidence="3">
    <location>
        <begin position="201"/>
        <end position="234"/>
    </location>
</feature>
<dbReference type="InterPro" id="IPR001680">
    <property type="entry name" value="WD40_rpt"/>
</dbReference>
<dbReference type="PANTHER" id="PTHR46189:SF1">
    <property type="entry name" value="LD41958P"/>
    <property type="match status" value="1"/>
</dbReference>
<gene>
    <name evidence="6" type="primary">LOC119642455</name>
</gene>
<dbReference type="Pfam" id="PF00400">
    <property type="entry name" value="WD40"/>
    <property type="match status" value="2"/>
</dbReference>
<feature type="region of interest" description="Disordered" evidence="4">
    <location>
        <begin position="1"/>
        <end position="20"/>
    </location>
</feature>
<dbReference type="PROSITE" id="PS50082">
    <property type="entry name" value="WD_REPEATS_2"/>
    <property type="match status" value="1"/>
</dbReference>
<dbReference type="InterPro" id="IPR042234">
    <property type="entry name" value="WDFY1/WDFY2"/>
</dbReference>
<dbReference type="Proteomes" id="UP000092443">
    <property type="component" value="Unplaced"/>
</dbReference>
<reference evidence="6" key="1">
    <citation type="submission" date="2025-08" db="UniProtKB">
        <authorList>
            <consortium name="RefSeq"/>
        </authorList>
    </citation>
    <scope>IDENTIFICATION</scope>
    <source>
        <tissue evidence="6">Whole body pupa</tissue>
    </source>
</reference>
<keyword evidence="2" id="KW-0677">Repeat</keyword>
<proteinExistence type="predicted"/>
<keyword evidence="5" id="KW-1185">Reference proteome</keyword>
<evidence type="ECO:0000313" key="6">
    <source>
        <dbReference type="RefSeq" id="XP_037897536.1"/>
    </source>
</evidence>
<dbReference type="AlphaFoldDB" id="A0A9C5ZF20"/>
<evidence type="ECO:0000256" key="3">
    <source>
        <dbReference type="PROSITE-ProRule" id="PRU00221"/>
    </source>
</evidence>
<dbReference type="GO" id="GO:0005769">
    <property type="term" value="C:early endosome"/>
    <property type="evidence" value="ECO:0007669"/>
    <property type="project" value="TreeGrafter"/>
</dbReference>
<keyword evidence="1 3" id="KW-0853">WD repeat</keyword>
<dbReference type="SMART" id="SM00320">
    <property type="entry name" value="WD40"/>
    <property type="match status" value="4"/>
</dbReference>
<dbReference type="SUPFAM" id="SSF50978">
    <property type="entry name" value="WD40 repeat-like"/>
    <property type="match status" value="1"/>
</dbReference>
<protein>
    <submittedName>
        <fullName evidence="6">WD repeat and FYVE domain-containing protein 2-like</fullName>
    </submittedName>
</protein>
<sequence length="249" mass="27718">MAAEIKPAQRNNNRFSTKKPELLSKLEGSGDDINAAILIPGENGVISVSDDKTVRIRLKRDSGQYWPSICQYMPSGCTCIGYVQDTRQLYIGQENGTITQYILSEDCNRLSFVRDYLAHQARIVNVVFSQAHNWILSCSKDKTVGYHCAETARRIGVYNFETSCTALQFDSLAKYAFVGDHAGQITMLKCDLQGVQLITTFKGHTASVRCLKWVEGPQLLFSGSCDLSVIVWDVGGTRGTIYELIIKIN</sequence>
<organism evidence="5 6">
    <name type="scientific">Glossina fuscipes</name>
    <dbReference type="NCBI Taxonomy" id="7396"/>
    <lineage>
        <taxon>Eukaryota</taxon>
        <taxon>Metazoa</taxon>
        <taxon>Ecdysozoa</taxon>
        <taxon>Arthropoda</taxon>
        <taxon>Hexapoda</taxon>
        <taxon>Insecta</taxon>
        <taxon>Pterygota</taxon>
        <taxon>Neoptera</taxon>
        <taxon>Endopterygota</taxon>
        <taxon>Diptera</taxon>
        <taxon>Brachycera</taxon>
        <taxon>Muscomorpha</taxon>
        <taxon>Hippoboscoidea</taxon>
        <taxon>Glossinidae</taxon>
        <taxon>Glossina</taxon>
    </lineage>
</organism>
<name>A0A9C5ZF20_9MUSC</name>
<evidence type="ECO:0000256" key="2">
    <source>
        <dbReference type="ARBA" id="ARBA00022737"/>
    </source>
</evidence>
<dbReference type="Gene3D" id="2.130.10.10">
    <property type="entry name" value="YVTN repeat-like/Quinoprotein amine dehydrogenase"/>
    <property type="match status" value="1"/>
</dbReference>
<accession>A0A9C5ZF20</accession>
<dbReference type="RefSeq" id="XP_037897536.1">
    <property type="nucleotide sequence ID" value="XM_038041608.1"/>
</dbReference>
<dbReference type="PROSITE" id="PS00678">
    <property type="entry name" value="WD_REPEATS_1"/>
    <property type="match status" value="1"/>
</dbReference>
<dbReference type="InterPro" id="IPR019775">
    <property type="entry name" value="WD40_repeat_CS"/>
</dbReference>
<evidence type="ECO:0000256" key="4">
    <source>
        <dbReference type="SAM" id="MobiDB-lite"/>
    </source>
</evidence>